<dbReference type="EMBL" id="SHNP01000004">
    <property type="protein sequence ID" value="MCX2974518.1"/>
    <property type="molecule type" value="Genomic_DNA"/>
</dbReference>
<accession>A0ABT3SX02</accession>
<reference evidence="5" key="1">
    <citation type="submission" date="2019-02" db="EMBL/GenBank/DDBJ databases">
        <authorList>
            <person name="Li S.-H."/>
        </authorList>
    </citation>
    <scope>NUCLEOTIDE SEQUENCE</scope>
    <source>
        <strain evidence="5">IMCC8485</strain>
    </source>
</reference>
<name>A0ABT3SX02_9GAMM</name>
<keyword evidence="1" id="KW-0805">Transcription regulation</keyword>
<dbReference type="SUPFAM" id="SSF46689">
    <property type="entry name" value="Homeodomain-like"/>
    <property type="match status" value="1"/>
</dbReference>
<dbReference type="InterPro" id="IPR009057">
    <property type="entry name" value="Homeodomain-like_sf"/>
</dbReference>
<evidence type="ECO:0000256" key="1">
    <source>
        <dbReference type="ARBA" id="ARBA00023015"/>
    </source>
</evidence>
<evidence type="ECO:0000313" key="5">
    <source>
        <dbReference type="EMBL" id="MCX2974518.1"/>
    </source>
</evidence>
<dbReference type="Pfam" id="PF12625">
    <property type="entry name" value="Arabinose_bd"/>
    <property type="match status" value="1"/>
</dbReference>
<evidence type="ECO:0000256" key="3">
    <source>
        <dbReference type="ARBA" id="ARBA00023163"/>
    </source>
</evidence>
<dbReference type="Pfam" id="PF12833">
    <property type="entry name" value="HTH_18"/>
    <property type="match status" value="1"/>
</dbReference>
<sequence length="348" mass="39390">MPLIERTNSPSQQLLNNYELRLMSQLLEREQGISPAQIVEGTGATERLLRETAQLLTTEQELALYTRLARFNRDPFLGIRVGERINLPNYGILASAMMAAYNLGEALELLAEFAPLVSWASHSQLTAERYGEEDCACLTIFPTATDPAAAELEIDSTFASIQVVFNELSAKPVQFALLDMTRTGSADSLSYHRRLFACPLRTRRKRNALLIAQSVLNTHLPHPQPEHQKLFRDLCQQSTRVLTEKRGLVAAVRNRLLEEDGRVPSLEQLAQQFDVSARTLRRQLRAAGVTFQSLLDESRYRESKRYLASTDMTVEAIGRRLGYADARSFRTAFRRWSGQTPLEHRKAQ</sequence>
<gene>
    <name evidence="5" type="ORF">EYC87_13070</name>
</gene>
<dbReference type="Proteomes" id="UP001143307">
    <property type="component" value="Unassembled WGS sequence"/>
</dbReference>
<evidence type="ECO:0000313" key="6">
    <source>
        <dbReference type="Proteomes" id="UP001143307"/>
    </source>
</evidence>
<evidence type="ECO:0000256" key="2">
    <source>
        <dbReference type="ARBA" id="ARBA00023125"/>
    </source>
</evidence>
<evidence type="ECO:0000259" key="4">
    <source>
        <dbReference type="PROSITE" id="PS01124"/>
    </source>
</evidence>
<dbReference type="InterPro" id="IPR032687">
    <property type="entry name" value="AraC-type_N"/>
</dbReference>
<organism evidence="5 6">
    <name type="scientific">Candidatus Seongchinamella marina</name>
    <dbReference type="NCBI Taxonomy" id="2518990"/>
    <lineage>
        <taxon>Bacteria</taxon>
        <taxon>Pseudomonadati</taxon>
        <taxon>Pseudomonadota</taxon>
        <taxon>Gammaproteobacteria</taxon>
        <taxon>Cellvibrionales</taxon>
        <taxon>Halieaceae</taxon>
        <taxon>Seongchinamella</taxon>
    </lineage>
</organism>
<dbReference type="SMART" id="SM00342">
    <property type="entry name" value="HTH_ARAC"/>
    <property type="match status" value="1"/>
</dbReference>
<feature type="domain" description="HTH araC/xylS-type" evidence="4">
    <location>
        <begin position="246"/>
        <end position="347"/>
    </location>
</feature>
<dbReference type="PANTHER" id="PTHR47894">
    <property type="entry name" value="HTH-TYPE TRANSCRIPTIONAL REGULATOR GADX"/>
    <property type="match status" value="1"/>
</dbReference>
<dbReference type="PROSITE" id="PS01124">
    <property type="entry name" value="HTH_ARAC_FAMILY_2"/>
    <property type="match status" value="1"/>
</dbReference>
<dbReference type="Gene3D" id="1.10.10.60">
    <property type="entry name" value="Homeodomain-like"/>
    <property type="match status" value="1"/>
</dbReference>
<comment type="caution">
    <text evidence="5">The sequence shown here is derived from an EMBL/GenBank/DDBJ whole genome shotgun (WGS) entry which is preliminary data.</text>
</comment>
<dbReference type="InterPro" id="IPR018060">
    <property type="entry name" value="HTH_AraC"/>
</dbReference>
<keyword evidence="2" id="KW-0238">DNA-binding</keyword>
<dbReference type="PANTHER" id="PTHR47894:SF1">
    <property type="entry name" value="HTH-TYPE TRANSCRIPTIONAL REGULATOR VQSM"/>
    <property type="match status" value="1"/>
</dbReference>
<keyword evidence="6" id="KW-1185">Reference proteome</keyword>
<proteinExistence type="predicted"/>
<protein>
    <submittedName>
        <fullName evidence="5">AraC family transcriptional regulator</fullName>
    </submittedName>
</protein>
<keyword evidence="3" id="KW-0804">Transcription</keyword>